<dbReference type="PANTHER" id="PTHR43000">
    <property type="entry name" value="DTDP-D-GLUCOSE 4,6-DEHYDRATASE-RELATED"/>
    <property type="match status" value="1"/>
</dbReference>
<dbReference type="SUPFAM" id="SSF51735">
    <property type="entry name" value="NAD(P)-binding Rossmann-fold domains"/>
    <property type="match status" value="1"/>
</dbReference>
<evidence type="ECO:0000313" key="3">
    <source>
        <dbReference type="EMBL" id="SUV28758.1"/>
    </source>
</evidence>
<feature type="domain" description="NAD-dependent epimerase/dehydratase" evidence="2">
    <location>
        <begin position="3"/>
        <end position="218"/>
    </location>
</feature>
<dbReference type="InterPro" id="IPR036291">
    <property type="entry name" value="NAD(P)-bd_dom_sf"/>
</dbReference>
<evidence type="ECO:0000256" key="1">
    <source>
        <dbReference type="ARBA" id="ARBA00007637"/>
    </source>
</evidence>
<sequence>MKIALTGVTGFIGQNLMPMLIRECPDIEILTLNVDVAKAERLYPTIEYSRCKHVHTTNLEQLIAFNPELTIHLATVTTARNDTEIIKPMVAANIEFGVLLLDALTKCDHMRLFVNVGSFAEYRLGPGLFESAYLYTASKTAFRAFVDYYSKLAGFRYITVVPYSVYGGKMTVKRIMDYIYESMDSEIPVDMTPGEQVLDFIHVDDVAGFFTYVVNHMQKFYSLDKNGEEFHLGTGYGTSIREVAAMMEDIVGKKCNINWGGRPYRNRDMMYAVAPIAKNLTLIGWKTNISLKDGIGLMKKNINK</sequence>
<gene>
    <name evidence="3" type="ORF">NCTC11155_00711</name>
</gene>
<evidence type="ECO:0000313" key="4">
    <source>
        <dbReference type="Proteomes" id="UP000254424"/>
    </source>
</evidence>
<dbReference type="GeneID" id="93070649"/>
<dbReference type="InterPro" id="IPR001509">
    <property type="entry name" value="Epimerase_deHydtase"/>
</dbReference>
<dbReference type="RefSeq" id="WP_004289866.1">
    <property type="nucleotide sequence ID" value="NZ_CABKNQ010000019.1"/>
</dbReference>
<comment type="similarity">
    <text evidence="1">Belongs to the NAD(P)-dependent epimerase/dehydratase family.</text>
</comment>
<dbReference type="Proteomes" id="UP000254424">
    <property type="component" value="Unassembled WGS sequence"/>
</dbReference>
<name>A0A380YLI7_9BACE</name>
<evidence type="ECO:0000259" key="2">
    <source>
        <dbReference type="Pfam" id="PF01370"/>
    </source>
</evidence>
<dbReference type="EMBL" id="UFSX01000001">
    <property type="protein sequence ID" value="SUV28758.1"/>
    <property type="molecule type" value="Genomic_DNA"/>
</dbReference>
<proteinExistence type="inferred from homology"/>
<reference evidence="3 4" key="1">
    <citation type="submission" date="2018-06" db="EMBL/GenBank/DDBJ databases">
        <authorList>
            <consortium name="Pathogen Informatics"/>
            <person name="Doyle S."/>
        </authorList>
    </citation>
    <scope>NUCLEOTIDE SEQUENCE [LARGE SCALE GENOMIC DNA]</scope>
    <source>
        <strain evidence="3 4">NCTC11155</strain>
    </source>
</reference>
<dbReference type="Gene3D" id="3.40.50.720">
    <property type="entry name" value="NAD(P)-binding Rossmann-like Domain"/>
    <property type="match status" value="1"/>
</dbReference>
<dbReference type="Pfam" id="PF01370">
    <property type="entry name" value="Epimerase"/>
    <property type="match status" value="1"/>
</dbReference>
<organism evidence="3 4">
    <name type="scientific">Bacteroides eggerthii</name>
    <dbReference type="NCBI Taxonomy" id="28111"/>
    <lineage>
        <taxon>Bacteria</taxon>
        <taxon>Pseudomonadati</taxon>
        <taxon>Bacteroidota</taxon>
        <taxon>Bacteroidia</taxon>
        <taxon>Bacteroidales</taxon>
        <taxon>Bacteroidaceae</taxon>
        <taxon>Bacteroides</taxon>
    </lineage>
</organism>
<dbReference type="STRING" id="483216.BACEGG_01571"/>
<dbReference type="OrthoDB" id="9803010at2"/>
<dbReference type="AlphaFoldDB" id="A0A380YLI7"/>
<accession>A0A380YLI7</accession>
<protein>
    <submittedName>
        <fullName evidence="3">NAD-dependent epimerase/dehydratase</fullName>
    </submittedName>
</protein>